<gene>
    <name evidence="1" type="ORF">LfDm3_0100</name>
</gene>
<accession>A0A0C1Q427</accession>
<dbReference type="Proteomes" id="UP000031397">
    <property type="component" value="Unassembled WGS sequence"/>
</dbReference>
<evidence type="ECO:0000313" key="2">
    <source>
        <dbReference type="Proteomes" id="UP000031397"/>
    </source>
</evidence>
<organism evidence="1 2">
    <name type="scientific">Fructilactobacillus fructivorans</name>
    <dbReference type="NCBI Taxonomy" id="1614"/>
    <lineage>
        <taxon>Bacteria</taxon>
        <taxon>Bacillati</taxon>
        <taxon>Bacillota</taxon>
        <taxon>Bacilli</taxon>
        <taxon>Lactobacillales</taxon>
        <taxon>Lactobacillaceae</taxon>
        <taxon>Fructilactobacillus</taxon>
    </lineage>
</organism>
<dbReference type="EMBL" id="JOJZ01000007">
    <property type="protein sequence ID" value="KID42648.1"/>
    <property type="molecule type" value="Genomic_DNA"/>
</dbReference>
<evidence type="ECO:0000313" key="1">
    <source>
        <dbReference type="EMBL" id="KID42648.1"/>
    </source>
</evidence>
<reference evidence="1 2" key="1">
    <citation type="submission" date="2014-06" db="EMBL/GenBank/DDBJ databases">
        <title>Functional and comparative genomic analyses of the Drosophila gut microbiota identify candidate symbiosis factors.</title>
        <authorList>
            <person name="Newell P.D."/>
            <person name="Chaston J.M."/>
            <person name="Douglas A.E."/>
        </authorList>
    </citation>
    <scope>NUCLEOTIDE SEQUENCE [LARGE SCALE GENOMIC DNA]</scope>
    <source>
        <strain evidence="1 2">DmCS_002</strain>
    </source>
</reference>
<protein>
    <submittedName>
        <fullName evidence="1">Uncharacterized protein</fullName>
    </submittedName>
</protein>
<dbReference type="PATRIC" id="fig|1614.7.peg.92"/>
<name>A0A0C1Q427_9LACO</name>
<dbReference type="GeneID" id="74912805"/>
<dbReference type="RefSeq" id="WP_039143006.1">
    <property type="nucleotide sequence ID" value="NZ_JOJZ01000007.1"/>
</dbReference>
<sequence>MLINVPFSIKADGIHDLRKITVKMPSGEEVRLDAATLDDIDRDHEHLLTITKDPHHELGTPGESISFDNFGEKNSFPSNSKVIFMAIPK</sequence>
<dbReference type="OrthoDB" id="2322754at2"/>
<proteinExistence type="predicted"/>
<dbReference type="AlphaFoldDB" id="A0A0C1Q427"/>
<keyword evidence="2" id="KW-1185">Reference proteome</keyword>
<comment type="caution">
    <text evidence="1">The sequence shown here is derived from an EMBL/GenBank/DDBJ whole genome shotgun (WGS) entry which is preliminary data.</text>
</comment>